<dbReference type="Pfam" id="PF05552">
    <property type="entry name" value="MS_channel_1st_1"/>
    <property type="match status" value="1"/>
</dbReference>
<feature type="transmembrane region" description="Helical" evidence="7">
    <location>
        <begin position="84"/>
        <end position="111"/>
    </location>
</feature>
<keyword evidence="4 7" id="KW-0812">Transmembrane</keyword>
<dbReference type="EMBL" id="DSJT01000021">
    <property type="protein sequence ID" value="HEF87366.1"/>
    <property type="molecule type" value="Genomic_DNA"/>
</dbReference>
<evidence type="ECO:0000256" key="4">
    <source>
        <dbReference type="ARBA" id="ARBA00022692"/>
    </source>
</evidence>
<dbReference type="InterPro" id="IPR045275">
    <property type="entry name" value="MscS_archaea/bacteria_type"/>
</dbReference>
<keyword evidence="5 7" id="KW-1133">Transmembrane helix</keyword>
<dbReference type="Pfam" id="PF21082">
    <property type="entry name" value="MS_channel_3rd"/>
    <property type="match status" value="1"/>
</dbReference>
<evidence type="ECO:0000256" key="1">
    <source>
        <dbReference type="ARBA" id="ARBA00004651"/>
    </source>
</evidence>
<evidence type="ECO:0000256" key="6">
    <source>
        <dbReference type="ARBA" id="ARBA00023136"/>
    </source>
</evidence>
<comment type="similarity">
    <text evidence="2">Belongs to the MscS (TC 1.A.23) family.</text>
</comment>
<feature type="transmembrane region" description="Helical" evidence="7">
    <location>
        <begin position="16"/>
        <end position="36"/>
    </location>
</feature>
<organism evidence="10">
    <name type="scientific">Thermosphaera aggregans</name>
    <dbReference type="NCBI Taxonomy" id="54254"/>
    <lineage>
        <taxon>Archaea</taxon>
        <taxon>Thermoproteota</taxon>
        <taxon>Thermoprotei</taxon>
        <taxon>Desulfurococcales</taxon>
        <taxon>Desulfurococcaceae</taxon>
        <taxon>Thermosphaera</taxon>
    </lineage>
</organism>
<dbReference type="InterPro" id="IPR049278">
    <property type="entry name" value="MS_channel_C"/>
</dbReference>
<gene>
    <name evidence="10" type="ORF">ENP55_03580</name>
</gene>
<dbReference type="InterPro" id="IPR023408">
    <property type="entry name" value="MscS_beta-dom_sf"/>
</dbReference>
<evidence type="ECO:0000256" key="3">
    <source>
        <dbReference type="ARBA" id="ARBA00022475"/>
    </source>
</evidence>
<dbReference type="PANTHER" id="PTHR30221:SF20">
    <property type="entry name" value="SMALL-CONDUCTANCE MECHANOSENSITIVE CHANNEL"/>
    <property type="match status" value="1"/>
</dbReference>
<evidence type="ECO:0000256" key="7">
    <source>
        <dbReference type="SAM" id="Phobius"/>
    </source>
</evidence>
<name>A0A7C2FZ99_9CREN</name>
<feature type="domain" description="Mechanosensitive ion channel MscS C-terminal" evidence="9">
    <location>
        <begin position="174"/>
        <end position="255"/>
    </location>
</feature>
<accession>A0A7C2FZ99</accession>
<comment type="caution">
    <text evidence="10">The sequence shown here is derived from an EMBL/GenBank/DDBJ whole genome shotgun (WGS) entry which is preliminary data.</text>
</comment>
<feature type="domain" description="Mechanosensitive ion channel MscS" evidence="8">
    <location>
        <begin position="101"/>
        <end position="167"/>
    </location>
</feature>
<dbReference type="InterPro" id="IPR006685">
    <property type="entry name" value="MscS_channel_2nd"/>
</dbReference>
<protein>
    <submittedName>
        <fullName evidence="10">Mechanosensitive ion channel family protein</fullName>
    </submittedName>
</protein>
<dbReference type="SUPFAM" id="SSF82861">
    <property type="entry name" value="Mechanosensitive channel protein MscS (YggB), transmembrane region"/>
    <property type="match status" value="1"/>
</dbReference>
<dbReference type="AlphaFoldDB" id="A0A7C2FZ99"/>
<keyword evidence="6 7" id="KW-0472">Membrane</keyword>
<keyword evidence="3" id="KW-1003">Cell membrane</keyword>
<feature type="transmembrane region" description="Helical" evidence="7">
    <location>
        <begin position="59"/>
        <end position="78"/>
    </location>
</feature>
<proteinExistence type="inferred from homology"/>
<dbReference type="Gene3D" id="1.10.287.1260">
    <property type="match status" value="1"/>
</dbReference>
<dbReference type="InterPro" id="IPR008910">
    <property type="entry name" value="MSC_TM_helix"/>
</dbReference>
<dbReference type="GO" id="GO:0005886">
    <property type="term" value="C:plasma membrane"/>
    <property type="evidence" value="ECO:0007669"/>
    <property type="project" value="UniProtKB-SubCell"/>
</dbReference>
<evidence type="ECO:0000313" key="10">
    <source>
        <dbReference type="EMBL" id="HEF87366.1"/>
    </source>
</evidence>
<comment type="subcellular location">
    <subcellularLocation>
        <location evidence="1">Cell membrane</location>
        <topology evidence="1">Multi-pass membrane protein</topology>
    </subcellularLocation>
</comment>
<dbReference type="InterPro" id="IPR010920">
    <property type="entry name" value="LSM_dom_sf"/>
</dbReference>
<dbReference type="Gene3D" id="3.30.70.100">
    <property type="match status" value="1"/>
</dbReference>
<dbReference type="PANTHER" id="PTHR30221">
    <property type="entry name" value="SMALL-CONDUCTANCE MECHANOSENSITIVE CHANNEL"/>
    <property type="match status" value="1"/>
</dbReference>
<evidence type="ECO:0000259" key="8">
    <source>
        <dbReference type="Pfam" id="PF00924"/>
    </source>
</evidence>
<dbReference type="Gene3D" id="2.30.30.60">
    <property type="match status" value="1"/>
</dbReference>
<dbReference type="SUPFAM" id="SSF50182">
    <property type="entry name" value="Sm-like ribonucleoproteins"/>
    <property type="match status" value="1"/>
</dbReference>
<reference evidence="10" key="1">
    <citation type="journal article" date="2020" name="mSystems">
        <title>Genome- and Community-Level Interaction Insights into Carbon Utilization and Element Cycling Functions of Hydrothermarchaeota in Hydrothermal Sediment.</title>
        <authorList>
            <person name="Zhou Z."/>
            <person name="Liu Y."/>
            <person name="Xu W."/>
            <person name="Pan J."/>
            <person name="Luo Z.H."/>
            <person name="Li M."/>
        </authorList>
    </citation>
    <scope>NUCLEOTIDE SEQUENCE [LARGE SCALE GENOMIC DNA]</scope>
    <source>
        <strain evidence="10">SpSt-23</strain>
    </source>
</reference>
<dbReference type="InterPro" id="IPR011014">
    <property type="entry name" value="MscS_channel_TM-2"/>
</dbReference>
<dbReference type="SUPFAM" id="SSF82689">
    <property type="entry name" value="Mechanosensitive channel protein MscS (YggB), C-terminal domain"/>
    <property type="match status" value="1"/>
</dbReference>
<sequence>MSIVDPVLSFLSNQQIFNIIIALIILGVGYFIALLIRRTVFKVGARFYAKNIAGFVSKIVYYLILLIALSTALGYLGVELTGLVIAGGFAGIIVGVALQPLLASFFAGLYVMAERVIQQGEIVSIGNIMGEVVEVSLMFTRIRTFDGVMVTMPNSQLLSTSIQNYSKAVARRLEFTVSIAYSEDAEKAYKVIKETVDNHPYVLAEPAPDIYVSNLGDSGVVITVRVWVPRTLAYPVVKDLLWKIKKSLDEAGISIPFPQLDVWIKTPVTLKKEDWSG</sequence>
<dbReference type="GO" id="GO:0008381">
    <property type="term" value="F:mechanosensitive monoatomic ion channel activity"/>
    <property type="evidence" value="ECO:0007669"/>
    <property type="project" value="InterPro"/>
</dbReference>
<evidence type="ECO:0000259" key="9">
    <source>
        <dbReference type="Pfam" id="PF21082"/>
    </source>
</evidence>
<dbReference type="Pfam" id="PF00924">
    <property type="entry name" value="MS_channel_2nd"/>
    <property type="match status" value="1"/>
</dbReference>
<evidence type="ECO:0000256" key="5">
    <source>
        <dbReference type="ARBA" id="ARBA00022989"/>
    </source>
</evidence>
<dbReference type="InterPro" id="IPR011066">
    <property type="entry name" value="MscS_channel_C_sf"/>
</dbReference>
<evidence type="ECO:0000256" key="2">
    <source>
        <dbReference type="ARBA" id="ARBA00008017"/>
    </source>
</evidence>